<dbReference type="Proteomes" id="UP000429607">
    <property type="component" value="Unassembled WGS sequence"/>
</dbReference>
<dbReference type="GO" id="GO:0004674">
    <property type="term" value="F:protein serine/threonine kinase activity"/>
    <property type="evidence" value="ECO:0007669"/>
    <property type="project" value="TreeGrafter"/>
</dbReference>
<dbReference type="AlphaFoldDB" id="A0A6A3M3P3"/>
<dbReference type="PANTHER" id="PTHR44329">
    <property type="entry name" value="SERINE/THREONINE-PROTEIN KINASE TNNI3K-RELATED"/>
    <property type="match status" value="1"/>
</dbReference>
<evidence type="ECO:0000313" key="4">
    <source>
        <dbReference type="Proteomes" id="UP000429607"/>
    </source>
</evidence>
<dbReference type="PANTHER" id="PTHR44329:SF214">
    <property type="entry name" value="PROTEIN KINASE DOMAIN-CONTAINING PROTEIN"/>
    <property type="match status" value="1"/>
</dbReference>
<dbReference type="SUPFAM" id="SSF56112">
    <property type="entry name" value="Protein kinase-like (PK-like)"/>
    <property type="match status" value="1"/>
</dbReference>
<evidence type="ECO:0000313" key="3">
    <source>
        <dbReference type="EMBL" id="KAE9024435.1"/>
    </source>
</evidence>
<dbReference type="EMBL" id="QXFV01000833">
    <property type="protein sequence ID" value="KAE9024435.1"/>
    <property type="molecule type" value="Genomic_DNA"/>
</dbReference>
<evidence type="ECO:0000259" key="2">
    <source>
        <dbReference type="PROSITE" id="PS50011"/>
    </source>
</evidence>
<name>A0A6A3M3P3_9STRA</name>
<feature type="chain" id="PRO_5025655198" description="Protein kinase domain-containing protein" evidence="1">
    <location>
        <begin position="19"/>
        <end position="568"/>
    </location>
</feature>
<dbReference type="GO" id="GO:0005524">
    <property type="term" value="F:ATP binding"/>
    <property type="evidence" value="ECO:0007669"/>
    <property type="project" value="InterPro"/>
</dbReference>
<dbReference type="Pfam" id="PF00069">
    <property type="entry name" value="Pkinase"/>
    <property type="match status" value="1"/>
</dbReference>
<accession>A0A6A3M3P3</accession>
<keyword evidence="1" id="KW-0732">Signal</keyword>
<dbReference type="InterPro" id="IPR011009">
    <property type="entry name" value="Kinase-like_dom_sf"/>
</dbReference>
<comment type="caution">
    <text evidence="3">The sequence shown here is derived from an EMBL/GenBank/DDBJ whole genome shotgun (WGS) entry which is preliminary data.</text>
</comment>
<dbReference type="PROSITE" id="PS50011">
    <property type="entry name" value="PROTEIN_KINASE_DOM"/>
    <property type="match status" value="1"/>
</dbReference>
<feature type="domain" description="Protein kinase" evidence="2">
    <location>
        <begin position="291"/>
        <end position="563"/>
    </location>
</feature>
<organism evidence="3 4">
    <name type="scientific">Phytophthora rubi</name>
    <dbReference type="NCBI Taxonomy" id="129364"/>
    <lineage>
        <taxon>Eukaryota</taxon>
        <taxon>Sar</taxon>
        <taxon>Stramenopiles</taxon>
        <taxon>Oomycota</taxon>
        <taxon>Peronosporomycetes</taxon>
        <taxon>Peronosporales</taxon>
        <taxon>Peronosporaceae</taxon>
        <taxon>Phytophthora</taxon>
    </lineage>
</organism>
<dbReference type="Gene3D" id="1.10.510.10">
    <property type="entry name" value="Transferase(Phosphotransferase) domain 1"/>
    <property type="match status" value="1"/>
</dbReference>
<dbReference type="InterPro" id="IPR051681">
    <property type="entry name" value="Ser/Thr_Kinases-Pseudokinases"/>
</dbReference>
<dbReference type="InterPro" id="IPR000719">
    <property type="entry name" value="Prot_kinase_dom"/>
</dbReference>
<dbReference type="SMART" id="SM00220">
    <property type="entry name" value="S_TKc"/>
    <property type="match status" value="1"/>
</dbReference>
<dbReference type="Gene3D" id="3.30.200.20">
    <property type="entry name" value="Phosphorylase Kinase, domain 1"/>
    <property type="match status" value="1"/>
</dbReference>
<proteinExistence type="predicted"/>
<dbReference type="PROSITE" id="PS00108">
    <property type="entry name" value="PROTEIN_KINASE_ST"/>
    <property type="match status" value="1"/>
</dbReference>
<dbReference type="InterPro" id="IPR008271">
    <property type="entry name" value="Ser/Thr_kinase_AS"/>
</dbReference>
<feature type="signal peptide" evidence="1">
    <location>
        <begin position="1"/>
        <end position="18"/>
    </location>
</feature>
<evidence type="ECO:0000256" key="1">
    <source>
        <dbReference type="SAM" id="SignalP"/>
    </source>
</evidence>
<protein>
    <recommendedName>
        <fullName evidence="2">Protein kinase domain-containing protein</fullName>
    </recommendedName>
</protein>
<gene>
    <name evidence="3" type="ORF">PR001_g12685</name>
</gene>
<sequence length="568" mass="62030">MLLLSFFVLAELLSQVSGSSLFKVWIYYAGNACDGTPYNTYAESDTSCTIASCFEDGNTSATGVGVAWVDCTSDYKTSARDAFKSSPYIFVEAFSDPSCQTLSYAQGFFASGNCEGSPNLNSSEAAHVIAKLQPDGSATLQYYHHSTCDGSYLYATYSASVDVLGTHECDENWSKWYYVDGDDSFHPSTSSSASPSIDEDTTTDHSGGIKTSTVVGIVVGGGLVLVLVGLGYCCCSRRSTAKLPAESETQQLPTASLQSRDTASLDIASCGQTGLWNDDIITAKRIPRDKVRVKKLISRGAFGEVYEGVFNGKRVAIKMLLPETRAQLQHVNDFLGEAKMTASMDHPHVVSFVGVAWDALSDVCVVLEFMDGGDLRVLLSKYEESRRPVGFDAQKTTIALHVCHALTYLHSLMPPVIHRDLKSRNILLNRAMEAKITDFGISRERLDQTMTAGVGTSLWMAPEVMLGERYDVKADMFSFGVVLSELDVHTLPYTHAKEQTRDLNGRRQPDAAILQQVAMGTLRVEFSDTCLRSIVELGHACISLNPSDRPTAAEALYRLQMIMSREMA</sequence>
<reference evidence="3 4" key="1">
    <citation type="submission" date="2018-09" db="EMBL/GenBank/DDBJ databases">
        <title>Genomic investigation of the strawberry pathogen Phytophthora fragariae indicates pathogenicity is determined by transcriptional variation in three key races.</title>
        <authorList>
            <person name="Adams T.M."/>
            <person name="Armitage A.D."/>
            <person name="Sobczyk M.K."/>
            <person name="Bates H.J."/>
            <person name="Dunwell J.M."/>
            <person name="Nellist C.F."/>
            <person name="Harrison R.J."/>
        </authorList>
    </citation>
    <scope>NUCLEOTIDE SEQUENCE [LARGE SCALE GENOMIC DNA]</scope>
    <source>
        <strain evidence="3 4">SCRP249</strain>
    </source>
</reference>